<dbReference type="EMBL" id="JABWGO010000011">
    <property type="protein sequence ID" value="NUW45127.1"/>
    <property type="molecule type" value="Genomic_DNA"/>
</dbReference>
<dbReference type="InterPro" id="IPR028082">
    <property type="entry name" value="Peripla_BP_I"/>
</dbReference>
<proteinExistence type="inferred from homology"/>
<dbReference type="Gene3D" id="3.40.50.2300">
    <property type="match status" value="2"/>
</dbReference>
<evidence type="ECO:0000256" key="1">
    <source>
        <dbReference type="ARBA" id="ARBA00004196"/>
    </source>
</evidence>
<name>A0A7Y6IVF2_9ACTN</name>
<comment type="similarity">
    <text evidence="2">Belongs to the bacterial solute-binding protein 2 family.</text>
</comment>
<dbReference type="InterPro" id="IPR025997">
    <property type="entry name" value="SBP_2_dom"/>
</dbReference>
<dbReference type="PROSITE" id="PS51257">
    <property type="entry name" value="PROKAR_LIPOPROTEIN"/>
    <property type="match status" value="1"/>
</dbReference>
<dbReference type="GO" id="GO:0030313">
    <property type="term" value="C:cell envelope"/>
    <property type="evidence" value="ECO:0007669"/>
    <property type="project" value="UniProtKB-SubCell"/>
</dbReference>
<organism evidence="6 7">
    <name type="scientific">Nonomuraea rhodomycinica</name>
    <dbReference type="NCBI Taxonomy" id="1712872"/>
    <lineage>
        <taxon>Bacteria</taxon>
        <taxon>Bacillati</taxon>
        <taxon>Actinomycetota</taxon>
        <taxon>Actinomycetes</taxon>
        <taxon>Streptosporangiales</taxon>
        <taxon>Streptosporangiaceae</taxon>
        <taxon>Nonomuraea</taxon>
    </lineage>
</organism>
<dbReference type="GO" id="GO:0030246">
    <property type="term" value="F:carbohydrate binding"/>
    <property type="evidence" value="ECO:0007669"/>
    <property type="project" value="UniProtKB-ARBA"/>
</dbReference>
<dbReference type="AlphaFoldDB" id="A0A7Y6IVF2"/>
<evidence type="ECO:0000259" key="5">
    <source>
        <dbReference type="Pfam" id="PF13407"/>
    </source>
</evidence>
<keyword evidence="3" id="KW-0732">Signal</keyword>
<reference evidence="6 7" key="1">
    <citation type="submission" date="2020-06" db="EMBL/GenBank/DDBJ databases">
        <authorList>
            <person name="Chanama M."/>
        </authorList>
    </citation>
    <scope>NUCLEOTIDE SEQUENCE [LARGE SCALE GENOMIC DNA]</scope>
    <source>
        <strain evidence="6 7">TBRC6557</strain>
    </source>
</reference>
<accession>A0A7Y6IVF2</accession>
<dbReference type="PROSITE" id="PS51318">
    <property type="entry name" value="TAT"/>
    <property type="match status" value="1"/>
</dbReference>
<sequence>MTDKVARRGFLVGGLGGAALLAAAGCTSNEPSAAPSAGAAPAPAPSAGGNDQPGTKVTIGFSAPAADHGWIAAIAKNAEAAAKQYPDIDFKPVEPTNDINQQISAVESLVAAKVAALVILPNDGQQLNQVALQATQAGIPVVNLDRVFPDKLAYRTWIGGDNYGMGVAAGHYIGKKLKDKGVTNPVIVEIQGIATLPLTQDRSKGFADALKTYGFSVTAKQDAKFTVETGNQVATSLLQAHKKIDALWNHDDDQGIGVLAAIKEAGRKEFFMVGGAGSLNAMKEIQSGSSVLEATVTYSPTMASSAIKLARLIAQGKGMSDLVENQVPQSITLASETITKENVEKYLPLGFES</sequence>
<dbReference type="RefSeq" id="WP_175604616.1">
    <property type="nucleotide sequence ID" value="NZ_JABWGO010000011.1"/>
</dbReference>
<dbReference type="InterPro" id="IPR006311">
    <property type="entry name" value="TAT_signal"/>
</dbReference>
<dbReference type="Pfam" id="PF13407">
    <property type="entry name" value="Peripla_BP_4"/>
    <property type="match status" value="1"/>
</dbReference>
<feature type="domain" description="Periplasmic binding protein" evidence="5">
    <location>
        <begin position="59"/>
        <end position="317"/>
    </location>
</feature>
<keyword evidence="7" id="KW-1185">Reference proteome</keyword>
<evidence type="ECO:0000313" key="7">
    <source>
        <dbReference type="Proteomes" id="UP000546126"/>
    </source>
</evidence>
<evidence type="ECO:0000256" key="2">
    <source>
        <dbReference type="ARBA" id="ARBA00007639"/>
    </source>
</evidence>
<dbReference type="PANTHER" id="PTHR46847:SF1">
    <property type="entry name" value="D-ALLOSE-BINDING PERIPLASMIC PROTEIN-RELATED"/>
    <property type="match status" value="1"/>
</dbReference>
<evidence type="ECO:0000256" key="4">
    <source>
        <dbReference type="SAM" id="MobiDB-lite"/>
    </source>
</evidence>
<gene>
    <name evidence="6" type="ORF">HT134_34145</name>
</gene>
<feature type="compositionally biased region" description="Low complexity" evidence="4">
    <location>
        <begin position="31"/>
        <end position="49"/>
    </location>
</feature>
<evidence type="ECO:0000256" key="3">
    <source>
        <dbReference type="ARBA" id="ARBA00022729"/>
    </source>
</evidence>
<dbReference type="PANTHER" id="PTHR46847">
    <property type="entry name" value="D-ALLOSE-BINDING PERIPLASMIC PROTEIN-RELATED"/>
    <property type="match status" value="1"/>
</dbReference>
<comment type="subcellular location">
    <subcellularLocation>
        <location evidence="1">Cell envelope</location>
    </subcellularLocation>
</comment>
<feature type="region of interest" description="Disordered" evidence="4">
    <location>
        <begin position="31"/>
        <end position="59"/>
    </location>
</feature>
<dbReference type="SUPFAM" id="SSF53822">
    <property type="entry name" value="Periplasmic binding protein-like I"/>
    <property type="match status" value="1"/>
</dbReference>
<comment type="caution">
    <text evidence="6">The sequence shown here is derived from an EMBL/GenBank/DDBJ whole genome shotgun (WGS) entry which is preliminary data.</text>
</comment>
<protein>
    <submittedName>
        <fullName evidence="6">Substrate-binding domain-containing protein</fullName>
    </submittedName>
</protein>
<dbReference type="Proteomes" id="UP000546126">
    <property type="component" value="Unassembled WGS sequence"/>
</dbReference>
<evidence type="ECO:0000313" key="6">
    <source>
        <dbReference type="EMBL" id="NUW45127.1"/>
    </source>
</evidence>